<dbReference type="GO" id="GO:1990432">
    <property type="term" value="P:siRNA 3'-end processing"/>
    <property type="evidence" value="ECO:0007669"/>
    <property type="project" value="TreeGrafter"/>
</dbReference>
<evidence type="ECO:0000256" key="2">
    <source>
        <dbReference type="SAM" id="MobiDB-lite"/>
    </source>
</evidence>
<dbReference type="SUPFAM" id="SSF53098">
    <property type="entry name" value="Ribonuclease H-like"/>
    <property type="match status" value="1"/>
</dbReference>
<feature type="region of interest" description="Disordered" evidence="2">
    <location>
        <begin position="136"/>
        <end position="173"/>
    </location>
</feature>
<dbReference type="Pfam" id="PF04857">
    <property type="entry name" value="CAF1"/>
    <property type="match status" value="1"/>
</dbReference>
<dbReference type="InterPro" id="IPR036397">
    <property type="entry name" value="RNaseH_sf"/>
</dbReference>
<evidence type="ECO:0000313" key="3">
    <source>
        <dbReference type="EMBL" id="KAF0289588.1"/>
    </source>
</evidence>
<dbReference type="GO" id="GO:0003723">
    <property type="term" value="F:RNA binding"/>
    <property type="evidence" value="ECO:0007669"/>
    <property type="project" value="TreeGrafter"/>
</dbReference>
<dbReference type="GO" id="GO:0000289">
    <property type="term" value="P:nuclear-transcribed mRNA poly(A) tail shortening"/>
    <property type="evidence" value="ECO:0007669"/>
    <property type="project" value="TreeGrafter"/>
</dbReference>
<dbReference type="Gene3D" id="3.30.420.10">
    <property type="entry name" value="Ribonuclease H-like superfamily/Ribonuclease H"/>
    <property type="match status" value="2"/>
</dbReference>
<dbReference type="GO" id="GO:0000175">
    <property type="term" value="F:3'-5'-RNA exonuclease activity"/>
    <property type="evidence" value="ECO:0007669"/>
    <property type="project" value="TreeGrafter"/>
</dbReference>
<organism evidence="3 4">
    <name type="scientific">Amphibalanus amphitrite</name>
    <name type="common">Striped barnacle</name>
    <name type="synonym">Balanus amphitrite</name>
    <dbReference type="NCBI Taxonomy" id="1232801"/>
    <lineage>
        <taxon>Eukaryota</taxon>
        <taxon>Metazoa</taxon>
        <taxon>Ecdysozoa</taxon>
        <taxon>Arthropoda</taxon>
        <taxon>Crustacea</taxon>
        <taxon>Multicrustacea</taxon>
        <taxon>Cirripedia</taxon>
        <taxon>Thoracica</taxon>
        <taxon>Thoracicalcarea</taxon>
        <taxon>Balanomorpha</taxon>
        <taxon>Balanoidea</taxon>
        <taxon>Balanidae</taxon>
        <taxon>Amphibalaninae</taxon>
        <taxon>Amphibalanus</taxon>
    </lineage>
</organism>
<sequence>MDVTKENFASSLERIRAAICRSSFLAVDCEFSGLSTGGSSSKFDTPEERYAHLRRTASGFLVIQFGLAAFTLEKEKNRYSQETFNFYLFPRHQSQGSFICQPSSMEFLLENGFDFNKLIKDGIPYLPPAQVESLRDRLESQLRDSEAAPSPAQKGTTGTSATPGTTVQPTPVPENQADFVERAISEINKFVEGSEEYLDFHKLSPFQRKLLYDHVPNSVLYELVVQSVTNRGGRERGAGLEQRVDEAAGFAQVIQEISKSGKPVVGHNMLLDLLHIIEQFVCPLPQTYSDFKSVVHCVFPTLVDTKVMGSTQPFRTCCRPPVWEK</sequence>
<comment type="similarity">
    <text evidence="1">Belongs to the CAF1 family.</text>
</comment>
<accession>A0A6A4VGW4</accession>
<dbReference type="OrthoDB" id="1432093at2759"/>
<dbReference type="Proteomes" id="UP000440578">
    <property type="component" value="Unassembled WGS sequence"/>
</dbReference>
<dbReference type="InterPro" id="IPR006941">
    <property type="entry name" value="RNase_CAF1"/>
</dbReference>
<protein>
    <submittedName>
        <fullName evidence="3">Poly(A)-specific ribonuclease PARN</fullName>
    </submittedName>
</protein>
<dbReference type="GO" id="GO:0005634">
    <property type="term" value="C:nucleus"/>
    <property type="evidence" value="ECO:0007669"/>
    <property type="project" value="TreeGrafter"/>
</dbReference>
<keyword evidence="4" id="KW-1185">Reference proteome</keyword>
<dbReference type="InterPro" id="IPR012337">
    <property type="entry name" value="RNaseH-like_sf"/>
</dbReference>
<evidence type="ECO:0000313" key="4">
    <source>
        <dbReference type="Proteomes" id="UP000440578"/>
    </source>
</evidence>
<dbReference type="AlphaFoldDB" id="A0A6A4VGW4"/>
<evidence type="ECO:0000256" key="1">
    <source>
        <dbReference type="ARBA" id="ARBA00008372"/>
    </source>
</evidence>
<name>A0A6A4VGW4_AMPAM</name>
<dbReference type="InterPro" id="IPR036867">
    <property type="entry name" value="R3H_dom_sf"/>
</dbReference>
<dbReference type="PANTHER" id="PTHR15092">
    <property type="entry name" value="POLY A -SPECIFIC RIBONUCLEASE/TARGET OF EGR1, MEMBER 1"/>
    <property type="match status" value="1"/>
</dbReference>
<comment type="caution">
    <text evidence="3">The sequence shown here is derived from an EMBL/GenBank/DDBJ whole genome shotgun (WGS) entry which is preliminary data.</text>
</comment>
<proteinExistence type="inferred from homology"/>
<dbReference type="EMBL" id="VIIS01002025">
    <property type="protein sequence ID" value="KAF0289588.1"/>
    <property type="molecule type" value="Genomic_DNA"/>
</dbReference>
<gene>
    <name evidence="3" type="primary">parn_1</name>
    <name evidence="3" type="ORF">FJT64_012232</name>
</gene>
<dbReference type="SUPFAM" id="SSF82708">
    <property type="entry name" value="R3H domain"/>
    <property type="match status" value="1"/>
</dbReference>
<feature type="compositionally biased region" description="Basic and acidic residues" evidence="2">
    <location>
        <begin position="136"/>
        <end position="146"/>
    </location>
</feature>
<reference evidence="3 4" key="1">
    <citation type="submission" date="2019-07" db="EMBL/GenBank/DDBJ databases">
        <title>Draft genome assembly of a fouling barnacle, Amphibalanus amphitrite (Darwin, 1854): The first reference genome for Thecostraca.</title>
        <authorList>
            <person name="Kim W."/>
        </authorList>
    </citation>
    <scope>NUCLEOTIDE SEQUENCE [LARGE SCALE GENOMIC DNA]</scope>
    <source>
        <strain evidence="3">SNU_AA5</strain>
        <tissue evidence="3">Soma without cirri and trophi</tissue>
    </source>
</reference>
<dbReference type="InterPro" id="IPR051181">
    <property type="entry name" value="CAF1_poly(A)_ribonucleases"/>
</dbReference>
<dbReference type="PANTHER" id="PTHR15092:SF44">
    <property type="entry name" value="POLY(A)-SPECIFIC RIBONUCLEASE PARN"/>
    <property type="match status" value="1"/>
</dbReference>
<feature type="compositionally biased region" description="Low complexity" evidence="2">
    <location>
        <begin position="155"/>
        <end position="169"/>
    </location>
</feature>
<dbReference type="GO" id="GO:1990431">
    <property type="term" value="P:priRNA 3'-end processing"/>
    <property type="evidence" value="ECO:0007669"/>
    <property type="project" value="TreeGrafter"/>
</dbReference>